<reference evidence="2 3" key="1">
    <citation type="submission" date="2016-10" db="EMBL/GenBank/DDBJ databases">
        <authorList>
            <person name="de Groot N.N."/>
        </authorList>
    </citation>
    <scope>NUCLEOTIDE SEQUENCE [LARGE SCALE GENOMIC DNA]</scope>
    <source>
        <strain evidence="2 3">DSM 44215</strain>
    </source>
</reference>
<dbReference type="RefSeq" id="WP_074854131.1">
    <property type="nucleotide sequence ID" value="NZ_FNLM01000036.1"/>
</dbReference>
<protein>
    <submittedName>
        <fullName evidence="2">Uncharacterized protein</fullName>
    </submittedName>
</protein>
<gene>
    <name evidence="2" type="ORF">SAMN04488548_136831</name>
</gene>
<dbReference type="OrthoDB" id="3822696at2"/>
<evidence type="ECO:0000313" key="2">
    <source>
        <dbReference type="EMBL" id="SDU84198.1"/>
    </source>
</evidence>
<proteinExistence type="predicted"/>
<feature type="region of interest" description="Disordered" evidence="1">
    <location>
        <begin position="116"/>
        <end position="146"/>
    </location>
</feature>
<dbReference type="EMBL" id="FNLM01000036">
    <property type="protein sequence ID" value="SDU84198.1"/>
    <property type="molecule type" value="Genomic_DNA"/>
</dbReference>
<evidence type="ECO:0000313" key="3">
    <source>
        <dbReference type="Proteomes" id="UP000183180"/>
    </source>
</evidence>
<name>A0A1H2LU28_9ACTN</name>
<sequence>MDHPRLTPTQSSVLFILLAESRELSTSEIRELGPALDKAGRDRLNSLGLIESRRGARRAYFHVLTDRGWAWCAAELHAGPPARANSFLRAMYTVLEGIGRYIDAEDLRLHEVFGRPRLPSTESDESAGDSPAVDSPTPATTPDADPRAQVAAAYHSRVPSPGGFVLVTHLRTDLPALSPEVFDATMVAFQREPGVSLIPQEDQALLTPADRAAAVVVGTQPCHLFAIEEI</sequence>
<dbReference type="Proteomes" id="UP000183180">
    <property type="component" value="Unassembled WGS sequence"/>
</dbReference>
<dbReference type="STRING" id="158898.SAMN04488548_136831"/>
<organism evidence="2 3">
    <name type="scientific">Gordonia westfalica</name>
    <dbReference type="NCBI Taxonomy" id="158898"/>
    <lineage>
        <taxon>Bacteria</taxon>
        <taxon>Bacillati</taxon>
        <taxon>Actinomycetota</taxon>
        <taxon>Actinomycetes</taxon>
        <taxon>Mycobacteriales</taxon>
        <taxon>Gordoniaceae</taxon>
        <taxon>Gordonia</taxon>
    </lineage>
</organism>
<dbReference type="AlphaFoldDB" id="A0A1H2LU28"/>
<accession>A0A1H2LU28</accession>
<evidence type="ECO:0000256" key="1">
    <source>
        <dbReference type="SAM" id="MobiDB-lite"/>
    </source>
</evidence>
<feature type="compositionally biased region" description="Low complexity" evidence="1">
    <location>
        <begin position="130"/>
        <end position="143"/>
    </location>
</feature>